<dbReference type="PRINTS" id="PR00119">
    <property type="entry name" value="CATATPASE"/>
</dbReference>
<proteinExistence type="predicted"/>
<dbReference type="AlphaFoldDB" id="A0A310SCV6"/>
<evidence type="ECO:0000313" key="1">
    <source>
        <dbReference type="EMBL" id="OAD54718.1"/>
    </source>
</evidence>
<dbReference type="Gene3D" id="3.40.50.1000">
    <property type="entry name" value="HAD superfamily/HAD-like"/>
    <property type="match status" value="1"/>
</dbReference>
<keyword evidence="2" id="KW-1185">Reference proteome</keyword>
<name>A0A310SCV6_9HYME</name>
<dbReference type="InterPro" id="IPR036412">
    <property type="entry name" value="HAD-like_sf"/>
</dbReference>
<dbReference type="EMBL" id="KQ763712">
    <property type="protein sequence ID" value="OAD54718.1"/>
    <property type="molecule type" value="Genomic_DNA"/>
</dbReference>
<dbReference type="InterPro" id="IPR023214">
    <property type="entry name" value="HAD_sf"/>
</dbReference>
<dbReference type="GO" id="GO:0005388">
    <property type="term" value="F:P-type calcium transporter activity"/>
    <property type="evidence" value="ECO:0007669"/>
    <property type="project" value="UniProtKB-EC"/>
</dbReference>
<sequence length="131" mass="13915">MTDRLRNEVKDSSVGTKGAGIDINMITDDYLNTAVAIDQGLEDTFNVDIEQYRVCAGVAPKVKIVKAIQSHNIVVCMTVDSVNDAPSLKAADIGVAIGITATDVPKQSSQVLIPDDNFAIIVDATEDVPIV</sequence>
<protein>
    <submittedName>
        <fullName evidence="1">Calcium-transporting ATPase</fullName>
    </submittedName>
</protein>
<accession>A0A310SCV6</accession>
<dbReference type="Proteomes" id="UP000250275">
    <property type="component" value="Unassembled WGS sequence"/>
</dbReference>
<organism evidence="1 2">
    <name type="scientific">Eufriesea mexicana</name>
    <dbReference type="NCBI Taxonomy" id="516756"/>
    <lineage>
        <taxon>Eukaryota</taxon>
        <taxon>Metazoa</taxon>
        <taxon>Ecdysozoa</taxon>
        <taxon>Arthropoda</taxon>
        <taxon>Hexapoda</taxon>
        <taxon>Insecta</taxon>
        <taxon>Pterygota</taxon>
        <taxon>Neoptera</taxon>
        <taxon>Endopterygota</taxon>
        <taxon>Hymenoptera</taxon>
        <taxon>Apocrita</taxon>
        <taxon>Aculeata</taxon>
        <taxon>Apoidea</taxon>
        <taxon>Anthophila</taxon>
        <taxon>Apidae</taxon>
        <taxon>Eufriesea</taxon>
    </lineage>
</organism>
<gene>
    <name evidence="1" type="ORF">WN48_06093</name>
</gene>
<reference evidence="1 2" key="1">
    <citation type="submission" date="2015-07" db="EMBL/GenBank/DDBJ databases">
        <title>The genome of Eufriesea mexicana.</title>
        <authorList>
            <person name="Pan H."/>
            <person name="Kapheim K."/>
        </authorList>
    </citation>
    <scope>NUCLEOTIDE SEQUENCE [LARGE SCALE GENOMIC DNA]</scope>
    <source>
        <strain evidence="1">0111107269</strain>
        <tissue evidence="1">Whole body</tissue>
    </source>
</reference>
<dbReference type="SUPFAM" id="SSF56784">
    <property type="entry name" value="HAD-like"/>
    <property type="match status" value="1"/>
</dbReference>
<evidence type="ECO:0000313" key="2">
    <source>
        <dbReference type="Proteomes" id="UP000250275"/>
    </source>
</evidence>
<dbReference type="PANTHER" id="PTHR42861">
    <property type="entry name" value="CALCIUM-TRANSPORTING ATPASE"/>
    <property type="match status" value="1"/>
</dbReference>